<dbReference type="Gene3D" id="3.10.20.90">
    <property type="entry name" value="Phosphatidylinositol 3-kinase Catalytic Subunit, Chain A, domain 1"/>
    <property type="match status" value="1"/>
</dbReference>
<evidence type="ECO:0000313" key="8">
    <source>
        <dbReference type="Proteomes" id="UP000054383"/>
    </source>
</evidence>
<dbReference type="AlphaFoldDB" id="A0A0U1M327"/>
<evidence type="ECO:0000256" key="3">
    <source>
        <dbReference type="ARBA" id="ARBA00022989"/>
    </source>
</evidence>
<dbReference type="InterPro" id="IPR039751">
    <property type="entry name" value="HERPUD1/2"/>
</dbReference>
<evidence type="ECO:0000256" key="2">
    <source>
        <dbReference type="ARBA" id="ARBA00022692"/>
    </source>
</evidence>
<dbReference type="PANTHER" id="PTHR12943:SF27">
    <property type="entry name" value="HOMOCYSTEINE-INDUCED ENDOPLASMIC RETICULUM PROTEIN, ISOFORM A"/>
    <property type="match status" value="1"/>
</dbReference>
<keyword evidence="8" id="KW-1185">Reference proteome</keyword>
<evidence type="ECO:0000313" key="7">
    <source>
        <dbReference type="EMBL" id="CRG89446.1"/>
    </source>
</evidence>
<dbReference type="OrthoDB" id="21589at2759"/>
<evidence type="ECO:0000259" key="6">
    <source>
        <dbReference type="PROSITE" id="PS50053"/>
    </source>
</evidence>
<dbReference type="PANTHER" id="PTHR12943">
    <property type="entry name" value="HOMOCYSTEINE-RESPONSIVE ENDOPLASMIC RETICULUM-RESIDENT UNIQUITIN-LIKE DOMAIN HERPUD PROTEIN FAMILY MEMBER"/>
    <property type="match status" value="1"/>
</dbReference>
<feature type="compositionally biased region" description="Low complexity" evidence="5">
    <location>
        <begin position="224"/>
        <end position="236"/>
    </location>
</feature>
<evidence type="ECO:0000256" key="4">
    <source>
        <dbReference type="ARBA" id="ARBA00023136"/>
    </source>
</evidence>
<dbReference type="STRING" id="28573.A0A0U1M327"/>
<dbReference type="InterPro" id="IPR000626">
    <property type="entry name" value="Ubiquitin-like_dom"/>
</dbReference>
<gene>
    <name evidence="7" type="ORF">PISL3812_06482</name>
</gene>
<feature type="region of interest" description="Disordered" evidence="5">
    <location>
        <begin position="579"/>
        <end position="621"/>
    </location>
</feature>
<organism evidence="7 8">
    <name type="scientific">Talaromyces islandicus</name>
    <name type="common">Penicillium islandicum</name>
    <dbReference type="NCBI Taxonomy" id="28573"/>
    <lineage>
        <taxon>Eukaryota</taxon>
        <taxon>Fungi</taxon>
        <taxon>Dikarya</taxon>
        <taxon>Ascomycota</taxon>
        <taxon>Pezizomycotina</taxon>
        <taxon>Eurotiomycetes</taxon>
        <taxon>Eurotiomycetidae</taxon>
        <taxon>Eurotiales</taxon>
        <taxon>Trichocomaceae</taxon>
        <taxon>Talaromyces</taxon>
        <taxon>Talaromyces sect. Islandici</taxon>
    </lineage>
</organism>
<feature type="region of interest" description="Disordered" evidence="5">
    <location>
        <begin position="515"/>
        <end position="546"/>
    </location>
</feature>
<dbReference type="InterPro" id="IPR029071">
    <property type="entry name" value="Ubiquitin-like_domsf"/>
</dbReference>
<keyword evidence="4" id="KW-0472">Membrane</keyword>
<protein>
    <recommendedName>
        <fullName evidence="6">Ubiquitin-like domain-containing protein</fullName>
    </recommendedName>
</protein>
<dbReference type="Proteomes" id="UP000054383">
    <property type="component" value="Unassembled WGS sequence"/>
</dbReference>
<sequence length="621" mass="67566">MDSSNHSLPGEGEPPVSVSLRVLSPSFESNEKISLDNLPLSTTVHDVKTHLTPLVPSRPAPEQQRLIYRGKPLLNPNATLEGCLEPPFDSVHTLHLVLPPVPEAASNGFTASDSSLRYRNTTSQTPTPTVQNQTGGHHDQALFATGAQTLRENGAIPQQPAINRPPDQPSHLTRLQETLNRIEQIQPQTEALSQAADRARTVLNAHAIHMRFLNANNVPSTGNTTQLPQQPRTTPTSAVNSPGSTASLNTQQPWDSGATQSLLLARIASQIIGLELEIQRGNAPPLDAIVRTRASLHAMLDARYRQPNIAISSEAEGLLLRLQNVYTRGYQIRQLEHMRQIPPATSSYPGGPTQAVQTSGLYMVTGPGGEQMIISAPNLPQPAPSNIPNFPIFPGVGEPPINDPLAAAAGVNGAMQNVVRQAVLNQRDAAPAPAPAGNANRNGNDNDNIAQNIRRFWLFLRLYFFCFLFTDSGTWERFYFVLAAFLISFFSESPILRRIFDTVVEPVQRHLEGLIHGQPPAPAQQDGNTNTNNNIPEQRPAAAGGADHGLRRIERAFALFIASLIPGVGERQVEVRNAAEEAARNAQEQQAREAEERARDEAQNRDNTDGQVAHNANQDGQ</sequence>
<dbReference type="GO" id="GO:0016020">
    <property type="term" value="C:membrane"/>
    <property type="evidence" value="ECO:0007669"/>
    <property type="project" value="UniProtKB-SubCell"/>
</dbReference>
<evidence type="ECO:0000256" key="5">
    <source>
        <dbReference type="SAM" id="MobiDB-lite"/>
    </source>
</evidence>
<feature type="domain" description="Ubiquitin-like" evidence="6">
    <location>
        <begin position="16"/>
        <end position="73"/>
    </location>
</feature>
<dbReference type="PROSITE" id="PS50053">
    <property type="entry name" value="UBIQUITIN_2"/>
    <property type="match status" value="1"/>
</dbReference>
<feature type="compositionally biased region" description="Polar residues" evidence="5">
    <location>
        <begin position="237"/>
        <end position="253"/>
    </location>
</feature>
<feature type="compositionally biased region" description="Basic and acidic residues" evidence="5">
    <location>
        <begin position="590"/>
        <end position="608"/>
    </location>
</feature>
<dbReference type="OMA" id="NASWSRW"/>
<name>A0A0U1M327_TALIS</name>
<dbReference type="SUPFAM" id="SSF54236">
    <property type="entry name" value="Ubiquitin-like"/>
    <property type="match status" value="1"/>
</dbReference>
<comment type="subcellular location">
    <subcellularLocation>
        <location evidence="1">Membrane</location>
    </subcellularLocation>
</comment>
<feature type="region of interest" description="Disordered" evidence="5">
    <location>
        <begin position="215"/>
        <end position="253"/>
    </location>
</feature>
<feature type="compositionally biased region" description="Polar residues" evidence="5">
    <location>
        <begin position="525"/>
        <end position="536"/>
    </location>
</feature>
<feature type="compositionally biased region" description="Polar residues" evidence="5">
    <location>
        <begin position="109"/>
        <end position="135"/>
    </location>
</feature>
<reference evidence="7 8" key="1">
    <citation type="submission" date="2015-04" db="EMBL/GenBank/DDBJ databases">
        <authorList>
            <person name="Syromyatnikov M.Y."/>
            <person name="Popov V.N."/>
        </authorList>
    </citation>
    <scope>NUCLEOTIDE SEQUENCE [LARGE SCALE GENOMIC DNA]</scope>
    <source>
        <strain evidence="7">WF-38-12</strain>
    </source>
</reference>
<proteinExistence type="predicted"/>
<evidence type="ECO:0000256" key="1">
    <source>
        <dbReference type="ARBA" id="ARBA00004370"/>
    </source>
</evidence>
<accession>A0A0U1M327</accession>
<keyword evidence="2" id="KW-0812">Transmembrane</keyword>
<feature type="region of interest" description="Disordered" evidence="5">
    <location>
        <begin position="109"/>
        <end position="136"/>
    </location>
</feature>
<keyword evidence="3" id="KW-1133">Transmembrane helix</keyword>
<dbReference type="GO" id="GO:0030968">
    <property type="term" value="P:endoplasmic reticulum unfolded protein response"/>
    <property type="evidence" value="ECO:0007669"/>
    <property type="project" value="TreeGrafter"/>
</dbReference>
<dbReference type="EMBL" id="CVMT01000006">
    <property type="protein sequence ID" value="CRG89446.1"/>
    <property type="molecule type" value="Genomic_DNA"/>
</dbReference>